<evidence type="ECO:0000256" key="1">
    <source>
        <dbReference type="SAM" id="SignalP"/>
    </source>
</evidence>
<evidence type="ECO:0008006" key="4">
    <source>
        <dbReference type="Google" id="ProtNLM"/>
    </source>
</evidence>
<sequence>MRKYIIGGIVGFTLAFSLSAHAEEAAALIGRTVQGAFPVKLNGQTLPNQAIVVDGTSYLPVRAIGEALGYNIMFDPDMGITLERRTGPEAQATSPAAPVITETGTSPEAGYKKLTKAVFTLTIGDTVKTLKKSGAFDYIDVDGNQYLSIISLSNIYTVSWSDPLFSISLNNRLVASVTSGAAYAEGTNAFSYDGTTFVNLSALGLHAAIDGDTLVIGEE</sequence>
<accession>A0ABV6DTT4</accession>
<gene>
    <name evidence="2" type="ORF">ACFFK0_26970</name>
</gene>
<name>A0ABV6DTT4_9BACL</name>
<reference evidence="2 3" key="1">
    <citation type="submission" date="2024-09" db="EMBL/GenBank/DDBJ databases">
        <authorList>
            <person name="Sun Q."/>
            <person name="Mori K."/>
        </authorList>
    </citation>
    <scope>NUCLEOTIDE SEQUENCE [LARGE SCALE GENOMIC DNA]</scope>
    <source>
        <strain evidence="2 3">CCM 7759</strain>
    </source>
</reference>
<dbReference type="RefSeq" id="WP_377473828.1">
    <property type="nucleotide sequence ID" value="NZ_JBHLWN010000107.1"/>
</dbReference>
<dbReference type="Proteomes" id="UP001589776">
    <property type="component" value="Unassembled WGS sequence"/>
</dbReference>
<comment type="caution">
    <text evidence="2">The sequence shown here is derived from an EMBL/GenBank/DDBJ whole genome shotgun (WGS) entry which is preliminary data.</text>
</comment>
<feature type="signal peptide" evidence="1">
    <location>
        <begin position="1"/>
        <end position="22"/>
    </location>
</feature>
<proteinExistence type="predicted"/>
<organism evidence="2 3">
    <name type="scientific">Paenibacillus chartarius</name>
    <dbReference type="NCBI Taxonomy" id="747481"/>
    <lineage>
        <taxon>Bacteria</taxon>
        <taxon>Bacillati</taxon>
        <taxon>Bacillota</taxon>
        <taxon>Bacilli</taxon>
        <taxon>Bacillales</taxon>
        <taxon>Paenibacillaceae</taxon>
        <taxon>Paenibacillus</taxon>
    </lineage>
</organism>
<keyword evidence="1" id="KW-0732">Signal</keyword>
<evidence type="ECO:0000313" key="3">
    <source>
        <dbReference type="Proteomes" id="UP001589776"/>
    </source>
</evidence>
<evidence type="ECO:0000313" key="2">
    <source>
        <dbReference type="EMBL" id="MFC0216047.1"/>
    </source>
</evidence>
<protein>
    <recommendedName>
        <fullName evidence="4">Copper amine oxidase-like N-terminal domain-containing protein</fullName>
    </recommendedName>
</protein>
<feature type="chain" id="PRO_5046476534" description="Copper amine oxidase-like N-terminal domain-containing protein" evidence="1">
    <location>
        <begin position="23"/>
        <end position="219"/>
    </location>
</feature>
<dbReference type="EMBL" id="JBHLWN010000107">
    <property type="protein sequence ID" value="MFC0216047.1"/>
    <property type="molecule type" value="Genomic_DNA"/>
</dbReference>
<keyword evidence="3" id="KW-1185">Reference proteome</keyword>